<evidence type="ECO:0000313" key="2">
    <source>
        <dbReference type="Proteomes" id="UP000886998"/>
    </source>
</evidence>
<accession>A0A8X6YP63</accession>
<dbReference type="AlphaFoldDB" id="A0A8X6YP63"/>
<evidence type="ECO:0000313" key="1">
    <source>
        <dbReference type="EMBL" id="GFY74491.1"/>
    </source>
</evidence>
<dbReference type="OrthoDB" id="10341151at2759"/>
<organism evidence="1 2">
    <name type="scientific">Trichonephila inaurata madagascariensis</name>
    <dbReference type="NCBI Taxonomy" id="2747483"/>
    <lineage>
        <taxon>Eukaryota</taxon>
        <taxon>Metazoa</taxon>
        <taxon>Ecdysozoa</taxon>
        <taxon>Arthropoda</taxon>
        <taxon>Chelicerata</taxon>
        <taxon>Arachnida</taxon>
        <taxon>Araneae</taxon>
        <taxon>Araneomorphae</taxon>
        <taxon>Entelegynae</taxon>
        <taxon>Araneoidea</taxon>
        <taxon>Nephilidae</taxon>
        <taxon>Trichonephila</taxon>
        <taxon>Trichonephila inaurata</taxon>
    </lineage>
</organism>
<keyword evidence="2" id="KW-1185">Reference proteome</keyword>
<sequence length="309" mass="37119">MYTLEEICLVNVATRIYNCFELKKNVLHCEEKTKELRIREGLQIPLALKDRIVALMKPIELEVHNWMSDHDGILKTSGEESFCEFHWNPDATVDRIRTADALIGSQRLDNPTRFVLSCQYWHGRKIIPVYRKLDAETKEYFLERDFDGKDEHQSNVEKWIREQKGTKPNCNVFCRCRTFRWTDVSLHSRFLDCLPDFNREYVLCTKFKETHKMHIGRFCLSRMSAQNREYMLAAFPLKVLSIYLFWPCQTFFMEAARKVWRDLSENEFLCLLHIMICQKIIALWTDFNYMKLLRQFWHESPDNLKQYTK</sequence>
<proteinExistence type="predicted"/>
<protein>
    <submittedName>
        <fullName evidence="1">Uncharacterized protein</fullName>
    </submittedName>
</protein>
<comment type="caution">
    <text evidence="1">The sequence shown here is derived from an EMBL/GenBank/DDBJ whole genome shotgun (WGS) entry which is preliminary data.</text>
</comment>
<reference evidence="1" key="1">
    <citation type="submission" date="2020-08" db="EMBL/GenBank/DDBJ databases">
        <title>Multicomponent nature underlies the extraordinary mechanical properties of spider dragline silk.</title>
        <authorList>
            <person name="Kono N."/>
            <person name="Nakamura H."/>
            <person name="Mori M."/>
            <person name="Yoshida Y."/>
            <person name="Ohtoshi R."/>
            <person name="Malay A.D."/>
            <person name="Moran D.A.P."/>
            <person name="Tomita M."/>
            <person name="Numata K."/>
            <person name="Arakawa K."/>
        </authorList>
    </citation>
    <scope>NUCLEOTIDE SEQUENCE</scope>
</reference>
<name>A0A8X6YP63_9ARAC</name>
<gene>
    <name evidence="1" type="primary">NCL1_45509</name>
    <name evidence="1" type="ORF">TNIN_465271</name>
</gene>
<dbReference type="Proteomes" id="UP000886998">
    <property type="component" value="Unassembled WGS sequence"/>
</dbReference>
<feature type="non-terminal residue" evidence="1">
    <location>
        <position position="309"/>
    </location>
</feature>
<dbReference type="EMBL" id="BMAV01020782">
    <property type="protein sequence ID" value="GFY74491.1"/>
    <property type="molecule type" value="Genomic_DNA"/>
</dbReference>